<keyword evidence="2" id="KW-1185">Reference proteome</keyword>
<proteinExistence type="predicted"/>
<dbReference type="RefSeq" id="WP_269445623.1">
    <property type="nucleotide sequence ID" value="NZ_CP097463.1"/>
</dbReference>
<accession>A0ABY7K2N6</accession>
<reference evidence="1" key="1">
    <citation type="submission" date="2022-05" db="EMBL/GenBank/DDBJ databases">
        <title>Jatrophihabitans sp. SB3-54 whole genome sequence.</title>
        <authorList>
            <person name="Suh M.K."/>
            <person name="Eom M.K."/>
            <person name="Kim J.S."/>
            <person name="Kim H.S."/>
            <person name="Do H.E."/>
            <person name="Shin Y.K."/>
            <person name="Lee J.-S."/>
        </authorList>
    </citation>
    <scope>NUCLEOTIDE SEQUENCE</scope>
    <source>
        <strain evidence="1">SB3-54</strain>
    </source>
</reference>
<sequence>MPLPAMDISAGYAFIVKIDGVQVPEVIEVSGLKLEVDKIEFKQQTADGKFIVRQVMGRQKAGEFTVTRGLTDSKTITDWLDQVFKGQLASVRKTAEVSLMDYSGAPIKSYSFVNCWVKSVEISSLKAGSTEPATEKFTICYDEVKAA</sequence>
<dbReference type="NCBIfam" id="TIGR02241">
    <property type="entry name" value="conserved hypothetical phage tail region protein"/>
    <property type="match status" value="1"/>
</dbReference>
<gene>
    <name evidence="1" type="ORF">M6B22_10060</name>
</gene>
<name>A0ABY7K2N6_9ACTN</name>
<dbReference type="InterPro" id="IPR010667">
    <property type="entry name" value="Phage_T4_Gp19"/>
</dbReference>
<organism evidence="1 2">
    <name type="scientific">Jatrophihabitans cynanchi</name>
    <dbReference type="NCBI Taxonomy" id="2944128"/>
    <lineage>
        <taxon>Bacteria</taxon>
        <taxon>Bacillati</taxon>
        <taxon>Actinomycetota</taxon>
        <taxon>Actinomycetes</taxon>
        <taxon>Jatrophihabitantales</taxon>
        <taxon>Jatrophihabitantaceae</taxon>
        <taxon>Jatrophihabitans</taxon>
    </lineage>
</organism>
<dbReference type="PANTHER" id="PTHR38009:SF1">
    <property type="entry name" value="CONSERVED HYPOTHETICAL PHAGE TAIL PROTEIN"/>
    <property type="match status" value="1"/>
</dbReference>
<evidence type="ECO:0000313" key="2">
    <source>
        <dbReference type="Proteomes" id="UP001164693"/>
    </source>
</evidence>
<evidence type="ECO:0000313" key="1">
    <source>
        <dbReference type="EMBL" id="WAX59082.1"/>
    </source>
</evidence>
<dbReference type="Pfam" id="PF06841">
    <property type="entry name" value="Phage_T4_gp19"/>
    <property type="match status" value="1"/>
</dbReference>
<dbReference type="InterPro" id="IPR011747">
    <property type="entry name" value="CHP02241"/>
</dbReference>
<protein>
    <submittedName>
        <fullName evidence="1">Phage tail protein</fullName>
    </submittedName>
</protein>
<dbReference type="PANTHER" id="PTHR38009">
    <property type="entry name" value="CONSERVED HYPOTHETICAL PHAGE TAIL PROTEIN"/>
    <property type="match status" value="1"/>
</dbReference>
<dbReference type="EMBL" id="CP097463">
    <property type="protein sequence ID" value="WAX59082.1"/>
    <property type="molecule type" value="Genomic_DNA"/>
</dbReference>
<dbReference type="Proteomes" id="UP001164693">
    <property type="component" value="Chromosome"/>
</dbReference>